<organism evidence="8 9">
    <name type="scientific">Bacillus coahuilensis p1.1.43</name>
    <dbReference type="NCBI Taxonomy" id="1150625"/>
    <lineage>
        <taxon>Bacteria</taxon>
        <taxon>Bacillati</taxon>
        <taxon>Bacillota</taxon>
        <taxon>Bacilli</taxon>
        <taxon>Bacillales</taxon>
        <taxon>Bacillaceae</taxon>
        <taxon>Bacillus</taxon>
    </lineage>
</organism>
<keyword evidence="6 7" id="KW-0472">Membrane</keyword>
<evidence type="ECO:0000313" key="9">
    <source>
        <dbReference type="Proteomes" id="UP000074108"/>
    </source>
</evidence>
<feature type="transmembrane region" description="Helical" evidence="7">
    <location>
        <begin position="122"/>
        <end position="139"/>
    </location>
</feature>
<dbReference type="STRING" id="1150625.Q75_07360"/>
<comment type="subcellular location">
    <subcellularLocation>
        <location evidence="1">Membrane</location>
        <topology evidence="1">Multi-pass membrane protein</topology>
    </subcellularLocation>
</comment>
<keyword evidence="3" id="KW-0813">Transport</keyword>
<dbReference type="Pfam" id="PF00860">
    <property type="entry name" value="Xan_ur_permease"/>
    <property type="match status" value="1"/>
</dbReference>
<name>A0A147K8Y1_9BACI</name>
<keyword evidence="9" id="KW-1185">Reference proteome</keyword>
<feature type="transmembrane region" description="Helical" evidence="7">
    <location>
        <begin position="183"/>
        <end position="202"/>
    </location>
</feature>
<feature type="transmembrane region" description="Helical" evidence="7">
    <location>
        <begin position="365"/>
        <end position="384"/>
    </location>
</feature>
<feature type="transmembrane region" description="Helical" evidence="7">
    <location>
        <begin position="69"/>
        <end position="89"/>
    </location>
</feature>
<dbReference type="GO" id="GO:0042907">
    <property type="term" value="F:xanthine transmembrane transporter activity"/>
    <property type="evidence" value="ECO:0007669"/>
    <property type="project" value="TreeGrafter"/>
</dbReference>
<feature type="transmembrane region" description="Helical" evidence="7">
    <location>
        <begin position="336"/>
        <end position="353"/>
    </location>
</feature>
<sequence>MKYLILGIQWLVFMLASALVAPIAIADLFGLDTLERAAFVQRTMFVLGGAGLLQVLFGHKFPINEGPAGLWWGVFVIYGGFIGSIYSSSSEVLQLLQGGMIISGFIFLLLSFLGLINKLKNLFTPTVTFVYLFLLILQLSGPFLNGMLGIKGENGTVDLVIVSCSIIIVGFTFYLVHHKVGLIKRYSVLIGMSVGWLLFYFVDKTEKVATSKSLIEFPDIFVWGLPKYDSGIIVTSLFITLLLITNMVASIRIMEDTIKGENDSKRYTRGGFVSGINQLLGGLFSAVGSVPISGAAGFVAATRIVSKIPFLIGAILIIIFSCIPFIMNFLASLPPAVGYSVTFVIFTQMLTMAFTEWSKEENRTLAYRVAGPALLAGMGVMFVSPQATSGLPIAVSAMINNGLIIGTFIAIGVEQFSLRKKV</sequence>
<evidence type="ECO:0000256" key="6">
    <source>
        <dbReference type="ARBA" id="ARBA00023136"/>
    </source>
</evidence>
<comment type="similarity">
    <text evidence="2">Belongs to the nucleobase:cation symporter-2 (NCS2) (TC 2.A.40) family.</text>
</comment>
<dbReference type="GO" id="GO:0005886">
    <property type="term" value="C:plasma membrane"/>
    <property type="evidence" value="ECO:0007669"/>
    <property type="project" value="TreeGrafter"/>
</dbReference>
<feature type="transmembrane region" description="Helical" evidence="7">
    <location>
        <begin position="95"/>
        <end position="115"/>
    </location>
</feature>
<dbReference type="PANTHER" id="PTHR42810">
    <property type="entry name" value="PURINE PERMEASE C1399.01C-RELATED"/>
    <property type="match status" value="1"/>
</dbReference>
<dbReference type="RefSeq" id="WP_059350936.1">
    <property type="nucleotide sequence ID" value="NZ_LDYG01000027.1"/>
</dbReference>
<evidence type="ECO:0000256" key="3">
    <source>
        <dbReference type="ARBA" id="ARBA00022448"/>
    </source>
</evidence>
<evidence type="ECO:0000256" key="2">
    <source>
        <dbReference type="ARBA" id="ARBA00008821"/>
    </source>
</evidence>
<feature type="transmembrane region" description="Helical" evidence="7">
    <location>
        <begin position="310"/>
        <end position="330"/>
    </location>
</feature>
<dbReference type="PANTHER" id="PTHR42810:SF1">
    <property type="entry name" value="PURINE PERMEASE YWDJ-RELATED"/>
    <property type="match status" value="1"/>
</dbReference>
<comment type="caution">
    <text evidence="8">The sequence shown here is derived from an EMBL/GenBank/DDBJ whole genome shotgun (WGS) entry which is preliminary data.</text>
</comment>
<evidence type="ECO:0000256" key="7">
    <source>
        <dbReference type="SAM" id="Phobius"/>
    </source>
</evidence>
<dbReference type="Proteomes" id="UP000074108">
    <property type="component" value="Unassembled WGS sequence"/>
</dbReference>
<dbReference type="NCBIfam" id="NF037981">
    <property type="entry name" value="NCS2_1"/>
    <property type="match status" value="1"/>
</dbReference>
<accession>A0A147K8Y1</accession>
<dbReference type="PATRIC" id="fig|1150625.3.peg.1549"/>
<dbReference type="AlphaFoldDB" id="A0A147K8Y1"/>
<dbReference type="EMBL" id="LDYG01000027">
    <property type="protein sequence ID" value="KUP06774.1"/>
    <property type="molecule type" value="Genomic_DNA"/>
</dbReference>
<dbReference type="InterPro" id="IPR006043">
    <property type="entry name" value="NCS2"/>
</dbReference>
<feature type="transmembrane region" description="Helical" evidence="7">
    <location>
        <begin position="390"/>
        <end position="413"/>
    </location>
</feature>
<evidence type="ECO:0000256" key="1">
    <source>
        <dbReference type="ARBA" id="ARBA00004141"/>
    </source>
</evidence>
<protein>
    <submittedName>
        <fullName evidence="8">Purine permease</fullName>
    </submittedName>
</protein>
<keyword evidence="5 7" id="KW-1133">Transmembrane helix</keyword>
<evidence type="ECO:0000256" key="4">
    <source>
        <dbReference type="ARBA" id="ARBA00022692"/>
    </source>
</evidence>
<reference evidence="8 9" key="1">
    <citation type="journal article" date="2016" name="Front. Microbiol.">
        <title>Microevolution Analysis of Bacillus coahuilensis Unveils Differences in Phosphorus Acquisition Strategies and Their Regulation.</title>
        <authorList>
            <person name="Gomez-Lunar Z."/>
            <person name="Hernandez-Gonzalez I."/>
            <person name="Rodriguez-Torres M.D."/>
            <person name="Souza V."/>
            <person name="Olmedo-Alvarez G."/>
        </authorList>
    </citation>
    <scope>NUCLEOTIDE SEQUENCE [LARGE SCALE GENOMIC DNA]</scope>
    <source>
        <strain evidence="9">p1.1.43</strain>
    </source>
</reference>
<feature type="transmembrane region" description="Helical" evidence="7">
    <location>
        <begin position="38"/>
        <end position="57"/>
    </location>
</feature>
<evidence type="ECO:0000313" key="8">
    <source>
        <dbReference type="EMBL" id="KUP06774.1"/>
    </source>
</evidence>
<keyword evidence="4 7" id="KW-0812">Transmembrane</keyword>
<gene>
    <name evidence="8" type="ORF">Q75_07360</name>
</gene>
<evidence type="ECO:0000256" key="5">
    <source>
        <dbReference type="ARBA" id="ARBA00022989"/>
    </source>
</evidence>
<feature type="transmembrane region" description="Helical" evidence="7">
    <location>
        <begin position="231"/>
        <end position="249"/>
    </location>
</feature>
<proteinExistence type="inferred from homology"/>
<feature type="transmembrane region" description="Helical" evidence="7">
    <location>
        <begin position="159"/>
        <end position="176"/>
    </location>
</feature>
<dbReference type="OrthoDB" id="5597247at2"/>